<comment type="caution">
    <text evidence="2">The sequence shown here is derived from an EMBL/GenBank/DDBJ whole genome shotgun (WGS) entry which is preliminary data.</text>
</comment>
<name>A0AAV5RKH5_STABA</name>
<proteinExistence type="predicted"/>
<reference evidence="2 3" key="1">
    <citation type="journal article" date="2023" name="Elife">
        <title>Identification of key yeast species and microbe-microbe interactions impacting larval growth of Drosophila in the wild.</title>
        <authorList>
            <person name="Mure A."/>
            <person name="Sugiura Y."/>
            <person name="Maeda R."/>
            <person name="Honda K."/>
            <person name="Sakurai N."/>
            <person name="Takahashi Y."/>
            <person name="Watada M."/>
            <person name="Katoh T."/>
            <person name="Gotoh A."/>
            <person name="Gotoh Y."/>
            <person name="Taniguchi I."/>
            <person name="Nakamura K."/>
            <person name="Hayashi T."/>
            <person name="Katayama T."/>
            <person name="Uemura T."/>
            <person name="Hattori Y."/>
        </authorList>
    </citation>
    <scope>NUCLEOTIDE SEQUENCE [LARGE SCALE GENOMIC DNA]</scope>
    <source>
        <strain evidence="2 3">SB-73</strain>
    </source>
</reference>
<feature type="transmembrane region" description="Helical" evidence="1">
    <location>
        <begin position="43"/>
        <end position="60"/>
    </location>
</feature>
<feature type="transmembrane region" description="Helical" evidence="1">
    <location>
        <begin position="66"/>
        <end position="86"/>
    </location>
</feature>
<keyword evidence="1" id="KW-1133">Transmembrane helix</keyword>
<organism evidence="2 3">
    <name type="scientific">Starmerella bacillaris</name>
    <name type="common">Yeast</name>
    <name type="synonym">Candida zemplinina</name>
    <dbReference type="NCBI Taxonomy" id="1247836"/>
    <lineage>
        <taxon>Eukaryota</taxon>
        <taxon>Fungi</taxon>
        <taxon>Dikarya</taxon>
        <taxon>Ascomycota</taxon>
        <taxon>Saccharomycotina</taxon>
        <taxon>Dipodascomycetes</taxon>
        <taxon>Dipodascales</taxon>
        <taxon>Trichomonascaceae</taxon>
        <taxon>Starmerella</taxon>
    </lineage>
</organism>
<dbReference type="AlphaFoldDB" id="A0AAV5RKH5"/>
<evidence type="ECO:0000256" key="1">
    <source>
        <dbReference type="SAM" id="Phobius"/>
    </source>
</evidence>
<sequence>MSANSKSPKELKLLADKVLIAALERNHFYKNEWNFDPMYVRRLLQTTSLIFGTLSLYSILVSRLSYHWMFISFFTVLASLLWYWYYHVECGGGRLIFSRHWKDSFVLTVYTETNYVIQINIAYTEKQTISIPFSAFKLRNEKRVSSKWLAREIAEQLKINN</sequence>
<dbReference type="EMBL" id="BTGC01000008">
    <property type="protein sequence ID" value="GMM51552.1"/>
    <property type="molecule type" value="Genomic_DNA"/>
</dbReference>
<dbReference type="Proteomes" id="UP001362899">
    <property type="component" value="Unassembled WGS sequence"/>
</dbReference>
<evidence type="ECO:0000313" key="3">
    <source>
        <dbReference type="Proteomes" id="UP001362899"/>
    </source>
</evidence>
<gene>
    <name evidence="2" type="ORF">DASB73_025150</name>
</gene>
<accession>A0AAV5RKH5</accession>
<keyword evidence="1" id="KW-0472">Membrane</keyword>
<keyword evidence="1" id="KW-0812">Transmembrane</keyword>
<keyword evidence="3" id="KW-1185">Reference proteome</keyword>
<evidence type="ECO:0000313" key="2">
    <source>
        <dbReference type="EMBL" id="GMM51552.1"/>
    </source>
</evidence>
<protein>
    <submittedName>
        <fullName evidence="2">Uncharacterized protein</fullName>
    </submittedName>
</protein>